<evidence type="ECO:0000256" key="9">
    <source>
        <dbReference type="ARBA" id="ARBA00022989"/>
    </source>
</evidence>
<dbReference type="InterPro" id="IPR011759">
    <property type="entry name" value="Cyt_c_oxidase_su2_TM_dom"/>
</dbReference>
<comment type="cofactor">
    <cofactor evidence="14">
        <name>Cu cation</name>
        <dbReference type="ChEBI" id="CHEBI:23378"/>
    </cofactor>
    <text evidence="14">Binds a copper A center.</text>
</comment>
<dbReference type="PROSITE" id="PS00078">
    <property type="entry name" value="COX2"/>
    <property type="match status" value="1"/>
</dbReference>
<evidence type="ECO:0000256" key="4">
    <source>
        <dbReference type="ARBA" id="ARBA00022660"/>
    </source>
</evidence>
<sequence>MRSNGSRYPFTDDATIITQSGGGVVARCAWRLARGQKTAALNVCYVCVFKICYLERWDIFAAISNFWNTQIFCQILRQMLNIESMSILNYIFANTSAHSHCDFAQPWQILFQDPASPIAEGVVDLHHDIMFFLTIISIFVSYLLTRVVVLFHETKNNFVKIVHGKVIEIVWTITPSLILAVIAVPSFALLYSMDEVIDPAITVKAIGHQWYWSYEFSDWSSPNGDSIAFDSYMLPEEDLEKGQLRLLEVDNPLYLPVQTHVRLLVTSEDVLHAWAVPSLGIKMDACPGRLNQVAIFLNREGTFYGQCSEICGINHGFMPICVKAVPLESYISWVSSQFDELVFWDLACPYFWPPASSLQ</sequence>
<dbReference type="PANTHER" id="PTHR22888:SF9">
    <property type="entry name" value="CYTOCHROME C OXIDASE SUBUNIT 2"/>
    <property type="match status" value="1"/>
</dbReference>
<dbReference type="PROSITE" id="PS50857">
    <property type="entry name" value="COX2_CUA"/>
    <property type="match status" value="1"/>
</dbReference>
<gene>
    <name evidence="18" type="primary">cox2</name>
</gene>
<keyword evidence="3 14" id="KW-0813">Transport</keyword>
<keyword evidence="5 14" id="KW-0812">Transmembrane</keyword>
<comment type="subcellular location">
    <subcellularLocation>
        <location evidence="14">Mitochondrion inner membrane</location>
        <topology evidence="14">Multi-pass membrane protein</topology>
    </subcellularLocation>
    <subcellularLocation>
        <location evidence="1">Mitochondrion membrane</location>
        <topology evidence="1">Multi-pass membrane protein</topology>
    </subcellularLocation>
</comment>
<keyword evidence="12 14" id="KW-0472">Membrane</keyword>
<keyword evidence="8 14" id="KW-0249">Electron transport</keyword>
<evidence type="ECO:0000256" key="13">
    <source>
        <dbReference type="ARBA" id="ARBA00049512"/>
    </source>
</evidence>
<evidence type="ECO:0000256" key="5">
    <source>
        <dbReference type="ARBA" id="ARBA00022692"/>
    </source>
</evidence>
<keyword evidence="10 14" id="KW-0186">Copper</keyword>
<evidence type="ECO:0000256" key="10">
    <source>
        <dbReference type="ARBA" id="ARBA00023008"/>
    </source>
</evidence>
<dbReference type="InterPro" id="IPR036257">
    <property type="entry name" value="Cyt_c_oxidase_su2_TM_sf"/>
</dbReference>
<dbReference type="GO" id="GO:1902494">
    <property type="term" value="C:catalytic complex"/>
    <property type="evidence" value="ECO:0007669"/>
    <property type="project" value="UniProtKB-ARBA"/>
</dbReference>
<name>A0A455RFW4_9EUKA</name>
<dbReference type="GO" id="GO:0005507">
    <property type="term" value="F:copper ion binding"/>
    <property type="evidence" value="ECO:0007669"/>
    <property type="project" value="InterPro"/>
</dbReference>
<feature type="transmembrane region" description="Helical" evidence="15">
    <location>
        <begin position="129"/>
        <end position="149"/>
    </location>
</feature>
<evidence type="ECO:0000256" key="12">
    <source>
        <dbReference type="ARBA" id="ARBA00023136"/>
    </source>
</evidence>
<dbReference type="SUPFAM" id="SSF49503">
    <property type="entry name" value="Cupredoxins"/>
    <property type="match status" value="1"/>
</dbReference>
<dbReference type="GO" id="GO:0004129">
    <property type="term" value="F:cytochrome-c oxidase activity"/>
    <property type="evidence" value="ECO:0007669"/>
    <property type="project" value="UniProtKB-EC"/>
</dbReference>
<dbReference type="AlphaFoldDB" id="A0A455RFW4"/>
<evidence type="ECO:0000256" key="6">
    <source>
        <dbReference type="ARBA" id="ARBA00022723"/>
    </source>
</evidence>
<dbReference type="InterPro" id="IPR002429">
    <property type="entry name" value="CcO_II-like_C"/>
</dbReference>
<comment type="similarity">
    <text evidence="2 14">Belongs to the cytochrome c oxidase subunit 2 family.</text>
</comment>
<keyword evidence="7" id="KW-1278">Translocase</keyword>
<dbReference type="PANTHER" id="PTHR22888">
    <property type="entry name" value="CYTOCHROME C OXIDASE, SUBUNIT II"/>
    <property type="match status" value="1"/>
</dbReference>
<protein>
    <recommendedName>
        <fullName evidence="14">Cytochrome c oxidase subunit 2</fullName>
    </recommendedName>
</protein>
<dbReference type="GO" id="GO:1902495">
    <property type="term" value="C:transmembrane transporter complex"/>
    <property type="evidence" value="ECO:0007669"/>
    <property type="project" value="UniProtKB-ARBA"/>
</dbReference>
<reference evidence="18" key="1">
    <citation type="journal article" date="2019" name="Sci. Rep.">
        <title>Horizontally-acquired genetic elements in the mitochondrial genome of a centrohelid Marophrys sp. SRT127.</title>
        <authorList>
            <person name="Nishimura Y."/>
            <person name="Shiratori T."/>
            <person name="Ishida K."/>
            <person name="Hashimoto T."/>
            <person name="Ohkuma M."/>
            <person name="Inagaki Y."/>
        </authorList>
    </citation>
    <scope>NUCLEOTIDE SEQUENCE</scope>
    <source>
        <strain evidence="18">SRT127</strain>
    </source>
</reference>
<dbReference type="PROSITE" id="PS50999">
    <property type="entry name" value="COX2_TM"/>
    <property type="match status" value="1"/>
</dbReference>
<dbReference type="InterPro" id="IPR034210">
    <property type="entry name" value="CcO_II_C"/>
</dbReference>
<evidence type="ECO:0000256" key="14">
    <source>
        <dbReference type="RuleBase" id="RU000457"/>
    </source>
</evidence>
<evidence type="ECO:0000256" key="1">
    <source>
        <dbReference type="ARBA" id="ARBA00004225"/>
    </source>
</evidence>
<dbReference type="GO" id="GO:0042773">
    <property type="term" value="P:ATP synthesis coupled electron transport"/>
    <property type="evidence" value="ECO:0007669"/>
    <property type="project" value="TreeGrafter"/>
</dbReference>
<keyword evidence="11 14" id="KW-0496">Mitochondrion</keyword>
<feature type="domain" description="Cytochrome oxidase subunit II copper A binding" evidence="16">
    <location>
        <begin position="198"/>
        <end position="336"/>
    </location>
</feature>
<evidence type="ECO:0000256" key="3">
    <source>
        <dbReference type="ARBA" id="ARBA00022448"/>
    </source>
</evidence>
<geneLocation type="mitochondrion" evidence="18"/>
<keyword evidence="9 15" id="KW-1133">Transmembrane helix</keyword>
<proteinExistence type="inferred from homology"/>
<dbReference type="Pfam" id="PF02790">
    <property type="entry name" value="COX2_TM"/>
    <property type="match status" value="1"/>
</dbReference>
<evidence type="ECO:0000259" key="17">
    <source>
        <dbReference type="PROSITE" id="PS50999"/>
    </source>
</evidence>
<evidence type="ECO:0000256" key="7">
    <source>
        <dbReference type="ARBA" id="ARBA00022967"/>
    </source>
</evidence>
<accession>A0A455RFW4</accession>
<evidence type="ECO:0000256" key="11">
    <source>
        <dbReference type="ARBA" id="ARBA00023128"/>
    </source>
</evidence>
<evidence type="ECO:0000256" key="2">
    <source>
        <dbReference type="ARBA" id="ARBA00007866"/>
    </source>
</evidence>
<dbReference type="FunFam" id="1.10.287.90:FF:000004">
    <property type="entry name" value="Cytochrome c oxidase subunit 2"/>
    <property type="match status" value="1"/>
</dbReference>
<dbReference type="InterPro" id="IPR014222">
    <property type="entry name" value="Cyt_c_oxidase_su2"/>
</dbReference>
<evidence type="ECO:0000256" key="15">
    <source>
        <dbReference type="SAM" id="Phobius"/>
    </source>
</evidence>
<dbReference type="InterPro" id="IPR045187">
    <property type="entry name" value="CcO_II"/>
</dbReference>
<dbReference type="InterPro" id="IPR008972">
    <property type="entry name" value="Cupredoxin"/>
</dbReference>
<dbReference type="GO" id="GO:0016491">
    <property type="term" value="F:oxidoreductase activity"/>
    <property type="evidence" value="ECO:0007669"/>
    <property type="project" value="InterPro"/>
</dbReference>
<dbReference type="Pfam" id="PF00116">
    <property type="entry name" value="COX2"/>
    <property type="match status" value="1"/>
</dbReference>
<dbReference type="PRINTS" id="PR01166">
    <property type="entry name" value="CYCOXIDASEII"/>
</dbReference>
<dbReference type="Gene3D" id="1.10.287.90">
    <property type="match status" value="1"/>
</dbReference>
<dbReference type="FunFam" id="2.60.40.420:FF:000001">
    <property type="entry name" value="Cytochrome c oxidase subunit 2"/>
    <property type="match status" value="1"/>
</dbReference>
<dbReference type="GO" id="GO:0005743">
    <property type="term" value="C:mitochondrial inner membrane"/>
    <property type="evidence" value="ECO:0007669"/>
    <property type="project" value="UniProtKB-SubCell"/>
</dbReference>
<evidence type="ECO:0000313" key="18">
    <source>
        <dbReference type="EMBL" id="BBH42960.1"/>
    </source>
</evidence>
<comment type="catalytic activity">
    <reaction evidence="13">
        <text>4 Fe(II)-[cytochrome c] + O2 + 8 H(+)(in) = 4 Fe(III)-[cytochrome c] + 2 H2O + 4 H(+)(out)</text>
        <dbReference type="Rhea" id="RHEA:11436"/>
        <dbReference type="Rhea" id="RHEA-COMP:10350"/>
        <dbReference type="Rhea" id="RHEA-COMP:14399"/>
        <dbReference type="ChEBI" id="CHEBI:15377"/>
        <dbReference type="ChEBI" id="CHEBI:15378"/>
        <dbReference type="ChEBI" id="CHEBI:15379"/>
        <dbReference type="ChEBI" id="CHEBI:29033"/>
        <dbReference type="ChEBI" id="CHEBI:29034"/>
        <dbReference type="EC" id="7.1.1.9"/>
    </reaction>
    <physiologicalReaction direction="left-to-right" evidence="13">
        <dbReference type="Rhea" id="RHEA:11437"/>
    </physiologicalReaction>
</comment>
<evidence type="ECO:0000259" key="16">
    <source>
        <dbReference type="PROSITE" id="PS50857"/>
    </source>
</evidence>
<comment type="function">
    <text evidence="14">Component of the cytochrome c oxidase, the last enzyme in the mitochondrial electron transport chain which drives oxidative phosphorylation. The respiratory chain contains 3 multisubunit complexes succinate dehydrogenase (complex II, CII), ubiquinol-cytochrome c oxidoreductase (cytochrome b-c1 complex, complex III, CIII) and cytochrome c oxidase (complex IV, CIV), that cooperate to transfer electrons derived from NADH and succinate to molecular oxygen, creating an electrochemical gradient over the inner membrane that drives transmembrane transport and the ATP synthase. Cytochrome c oxidase is the component of the respiratory chain that catalyzes the reduction of oxygen to water. Electrons originating from reduced cytochrome c in the intermembrane space (IMS) are transferred via the dinuclear copper A center (CU(A)) of subunit 2 and heme A of subunit 1 to the active site in subunit 1, a binuclear center (BNC) formed by heme A3 and copper B (CU(B)). The BNC reduces molecular oxygen to 2 water molecules using 4 electrons from cytochrome c in the IMS and 4 protons from the mitochondrial matrix.</text>
</comment>
<keyword evidence="6 14" id="KW-0479">Metal-binding</keyword>
<keyword evidence="4 14" id="KW-0679">Respiratory chain</keyword>
<dbReference type="EMBL" id="AP019310">
    <property type="protein sequence ID" value="BBH42960.1"/>
    <property type="molecule type" value="Genomic_DNA"/>
</dbReference>
<organism evidence="18">
    <name type="scientific">Marophrys sp. SRT127</name>
    <dbReference type="NCBI Taxonomy" id="2488311"/>
    <lineage>
        <taxon>Eukaryota</taxon>
        <taxon>Haptista</taxon>
        <taxon>Centroplasthelida</taxon>
        <taxon>Panacanthocystida</taxon>
        <taxon>Acanthocystida</taxon>
        <taxon>Marophrys</taxon>
    </lineage>
</organism>
<feature type="transmembrane region" description="Helical" evidence="15">
    <location>
        <begin position="169"/>
        <end position="191"/>
    </location>
</feature>
<dbReference type="SUPFAM" id="SSF81464">
    <property type="entry name" value="Cytochrome c oxidase subunit II-like, transmembrane region"/>
    <property type="match status" value="1"/>
</dbReference>
<keyword evidence="14" id="KW-0999">Mitochondrion inner membrane</keyword>
<dbReference type="NCBIfam" id="TIGR02866">
    <property type="entry name" value="CoxB"/>
    <property type="match status" value="1"/>
</dbReference>
<dbReference type="Gene3D" id="2.60.40.420">
    <property type="entry name" value="Cupredoxins - blue copper proteins"/>
    <property type="match status" value="1"/>
</dbReference>
<dbReference type="CDD" id="cd13912">
    <property type="entry name" value="CcO_II_C"/>
    <property type="match status" value="1"/>
</dbReference>
<feature type="domain" description="Cytochrome oxidase subunit II transmembrane region profile" evidence="17">
    <location>
        <begin position="103"/>
        <end position="197"/>
    </location>
</feature>
<dbReference type="InterPro" id="IPR001505">
    <property type="entry name" value="Copper_CuA"/>
</dbReference>
<evidence type="ECO:0000256" key="8">
    <source>
        <dbReference type="ARBA" id="ARBA00022982"/>
    </source>
</evidence>